<proteinExistence type="predicted"/>
<gene>
    <name evidence="1" type="ORF">MGWOODY_Mmi295</name>
</gene>
<evidence type="ECO:0000313" key="1">
    <source>
        <dbReference type="EMBL" id="CUV10520.1"/>
    </source>
</evidence>
<accession>A0A160VI19</accession>
<organism evidence="1">
    <name type="scientific">hydrothermal vent metagenome</name>
    <dbReference type="NCBI Taxonomy" id="652676"/>
    <lineage>
        <taxon>unclassified sequences</taxon>
        <taxon>metagenomes</taxon>
        <taxon>ecological metagenomes</taxon>
    </lineage>
</organism>
<sequence length="656" mass="73317">MSSQASEAQVINYSEVTGKFNVDVNWAGFKGSVRLNTRDNPYVQPLNRFSGKLFLGKYLNVYTGDYFPSISPYLIDGRRVRGMGFDIDLKWARFQSVSGELNRPVQRKFGVDGGLVLMENQTSVDPVTGKPIFYLERTGYTFTRNITAMRLSSELFSRFKLGVHYLKAKDDVGSVNKEIDDFGTFNVDSTAFAGFSMDIPAENYTKDNFSQVVQENGGLVNLSNSKWSYRNPEDNLVVGADIGILADKRRLDLSFTWNMSLFNRDIWDGSMSLEEMDVALDDSVDGIIGRQYDENGIITQDGLLETADMAGPLEALGDLIIINTNMTPLVPIDVINYDAHPIATVVNMPSAAFNFKLAGNYTLSKFIVEYRQVGPEFVSLGNPFLASNIREFILLNRITHLFDSKLLISTGFKHRDNKILETVTNPLNTNTITLNLSFLPGAGAPSFVFNFQSISKDNEKEDLDKVGESDVDNRQDTRTKNVLLSINYPITFRSIKHNFVLNYNSMLNTDNLAEQRMAGYFFPGSDSKSVTLSLASRFQSPLRTMLNVSLMDLFIPSLDYEGNVIKNTITWKTLGVNGKYALQDNKINLTGGLSYIKNESLTTVSSVIGLRGGADYKLLQDFSLSFSGQLQIIVNETAKETKLNTSGILISFRYNF</sequence>
<reference evidence="1" key="1">
    <citation type="submission" date="2015-10" db="EMBL/GenBank/DDBJ databases">
        <authorList>
            <person name="Gilbert D.G."/>
        </authorList>
    </citation>
    <scope>NUCLEOTIDE SEQUENCE</scope>
</reference>
<dbReference type="AlphaFoldDB" id="A0A160VI19"/>
<protein>
    <submittedName>
        <fullName evidence="1">Uncharacterized protein</fullName>
    </submittedName>
</protein>
<dbReference type="EMBL" id="FAXC01000428">
    <property type="protein sequence ID" value="CUV10520.1"/>
    <property type="molecule type" value="Genomic_DNA"/>
</dbReference>
<name>A0A160VI19_9ZZZZ</name>